<sequence length="81" mass="8982">MMTFFSGIKKLCTDGIRAIVNGNEKHYFGALFFTIGDYPAQQAIHGRKESVAANRFCPACDIPVDCALNDYNDACQIIETM</sequence>
<gene>
    <name evidence="1" type="ORF">GPM918_LOCUS42055</name>
    <name evidence="2" type="ORF">SRO942_LOCUS43224</name>
</gene>
<protein>
    <submittedName>
        <fullName evidence="1">Uncharacterized protein</fullName>
    </submittedName>
</protein>
<dbReference type="AlphaFoldDB" id="A0A816AGK3"/>
<evidence type="ECO:0000313" key="2">
    <source>
        <dbReference type="EMBL" id="CAF4470041.1"/>
    </source>
</evidence>
<dbReference type="Proteomes" id="UP000681722">
    <property type="component" value="Unassembled WGS sequence"/>
</dbReference>
<organism evidence="1 3">
    <name type="scientific">Didymodactylos carnosus</name>
    <dbReference type="NCBI Taxonomy" id="1234261"/>
    <lineage>
        <taxon>Eukaryota</taxon>
        <taxon>Metazoa</taxon>
        <taxon>Spiralia</taxon>
        <taxon>Gnathifera</taxon>
        <taxon>Rotifera</taxon>
        <taxon>Eurotatoria</taxon>
        <taxon>Bdelloidea</taxon>
        <taxon>Philodinida</taxon>
        <taxon>Philodinidae</taxon>
        <taxon>Didymodactylos</taxon>
    </lineage>
</organism>
<name>A0A816AGK3_9BILA</name>
<dbReference type="EMBL" id="CAJNOQ010034631">
    <property type="protein sequence ID" value="CAF1595549.1"/>
    <property type="molecule type" value="Genomic_DNA"/>
</dbReference>
<dbReference type="EMBL" id="CAJOBC010100911">
    <property type="protein sequence ID" value="CAF4470041.1"/>
    <property type="molecule type" value="Genomic_DNA"/>
</dbReference>
<keyword evidence="3" id="KW-1185">Reference proteome</keyword>
<evidence type="ECO:0000313" key="1">
    <source>
        <dbReference type="EMBL" id="CAF1595549.1"/>
    </source>
</evidence>
<evidence type="ECO:0000313" key="3">
    <source>
        <dbReference type="Proteomes" id="UP000663829"/>
    </source>
</evidence>
<accession>A0A816AGK3</accession>
<comment type="caution">
    <text evidence="1">The sequence shown here is derived from an EMBL/GenBank/DDBJ whole genome shotgun (WGS) entry which is preliminary data.</text>
</comment>
<feature type="non-terminal residue" evidence="1">
    <location>
        <position position="1"/>
    </location>
</feature>
<dbReference type="OrthoDB" id="7699125at2759"/>
<reference evidence="1" key="1">
    <citation type="submission" date="2021-02" db="EMBL/GenBank/DDBJ databases">
        <authorList>
            <person name="Nowell W R."/>
        </authorList>
    </citation>
    <scope>NUCLEOTIDE SEQUENCE</scope>
</reference>
<dbReference type="Proteomes" id="UP000663829">
    <property type="component" value="Unassembled WGS sequence"/>
</dbReference>
<proteinExistence type="predicted"/>